<evidence type="ECO:0000313" key="3">
    <source>
        <dbReference type="EMBL" id="EFX88916.1"/>
    </source>
</evidence>
<evidence type="ECO:0000256" key="2">
    <source>
        <dbReference type="SAM" id="MobiDB-lite"/>
    </source>
</evidence>
<protein>
    <submittedName>
        <fullName evidence="3">Uncharacterized protein</fullName>
    </submittedName>
</protein>
<sequence>MEGRIEELERELKETSEQLALTREQLRLQSRRARQLVAACSTKVEEKEREMRMLRVLKDGQLQSIVRKLLHFESLLRQEQKRVVDIVRQKDHIIWTQSTELDQLRQANRKLLMAANQDPEDLSAASNPAASKMAKLDPENKENVAQNEHKVSMNPQQMMETPLVTKMVRRFEPAAVTKKPEIPKKPARLLASVAPTPVVAQPPQTSPVLTSTGSKAIVRTDSVNDHGYFTLEKRKPVRMSVTPTPVQVSEPNATKKPNPSPRDPPTADRVVDEMDLRNNFEEFHLMDSLEEEEQQQQQHLFQRKQQQHCPESTLMTTTPPRTPDRSSGDGAEWNSSANSSGGGSSSLQMTPPHNGLLGDCTSLSISAGSVQILPQLGDATPTSGVQFDRFLDASGLTQKSILTPSRLLSNHKNMLKPKDVKHRHMINKATHATHAPNAFNCRSSESLLLSALPGDPARLHHHHHHHHHSTNQVRYYVEPFL</sequence>
<feature type="region of interest" description="Disordered" evidence="2">
    <location>
        <begin position="234"/>
        <end position="269"/>
    </location>
</feature>
<dbReference type="KEGG" id="dpx:DAPPUDRAFT_95713"/>
<accession>E9FUI8</accession>
<evidence type="ECO:0000313" key="4">
    <source>
        <dbReference type="Proteomes" id="UP000000305"/>
    </source>
</evidence>
<keyword evidence="4" id="KW-1185">Reference proteome</keyword>
<feature type="region of interest" description="Disordered" evidence="2">
    <location>
        <begin position="290"/>
        <end position="355"/>
    </location>
</feature>
<dbReference type="AlphaFoldDB" id="E9FUI8"/>
<evidence type="ECO:0000256" key="1">
    <source>
        <dbReference type="SAM" id="Coils"/>
    </source>
</evidence>
<proteinExistence type="predicted"/>
<organism evidence="3 4">
    <name type="scientific">Daphnia pulex</name>
    <name type="common">Water flea</name>
    <dbReference type="NCBI Taxonomy" id="6669"/>
    <lineage>
        <taxon>Eukaryota</taxon>
        <taxon>Metazoa</taxon>
        <taxon>Ecdysozoa</taxon>
        <taxon>Arthropoda</taxon>
        <taxon>Crustacea</taxon>
        <taxon>Branchiopoda</taxon>
        <taxon>Diplostraca</taxon>
        <taxon>Cladocera</taxon>
        <taxon>Anomopoda</taxon>
        <taxon>Daphniidae</taxon>
        <taxon>Daphnia</taxon>
    </lineage>
</organism>
<dbReference type="OrthoDB" id="6158299at2759"/>
<dbReference type="HOGENOM" id="CLU_567740_0_0_1"/>
<reference evidence="3 4" key="1">
    <citation type="journal article" date="2011" name="Science">
        <title>The ecoresponsive genome of Daphnia pulex.</title>
        <authorList>
            <person name="Colbourne J.K."/>
            <person name="Pfrender M.E."/>
            <person name="Gilbert D."/>
            <person name="Thomas W.K."/>
            <person name="Tucker A."/>
            <person name="Oakley T.H."/>
            <person name="Tokishita S."/>
            <person name="Aerts A."/>
            <person name="Arnold G.J."/>
            <person name="Basu M.K."/>
            <person name="Bauer D.J."/>
            <person name="Caceres C.E."/>
            <person name="Carmel L."/>
            <person name="Casola C."/>
            <person name="Choi J.H."/>
            <person name="Detter J.C."/>
            <person name="Dong Q."/>
            <person name="Dusheyko S."/>
            <person name="Eads B.D."/>
            <person name="Frohlich T."/>
            <person name="Geiler-Samerotte K.A."/>
            <person name="Gerlach D."/>
            <person name="Hatcher P."/>
            <person name="Jogdeo S."/>
            <person name="Krijgsveld J."/>
            <person name="Kriventseva E.V."/>
            <person name="Kultz D."/>
            <person name="Laforsch C."/>
            <person name="Lindquist E."/>
            <person name="Lopez J."/>
            <person name="Manak J.R."/>
            <person name="Muller J."/>
            <person name="Pangilinan J."/>
            <person name="Patwardhan R.P."/>
            <person name="Pitluck S."/>
            <person name="Pritham E.J."/>
            <person name="Rechtsteiner A."/>
            <person name="Rho M."/>
            <person name="Rogozin I.B."/>
            <person name="Sakarya O."/>
            <person name="Salamov A."/>
            <person name="Schaack S."/>
            <person name="Shapiro H."/>
            <person name="Shiga Y."/>
            <person name="Skalitzky C."/>
            <person name="Smith Z."/>
            <person name="Souvorov A."/>
            <person name="Sung W."/>
            <person name="Tang Z."/>
            <person name="Tsuchiya D."/>
            <person name="Tu H."/>
            <person name="Vos H."/>
            <person name="Wang M."/>
            <person name="Wolf Y.I."/>
            <person name="Yamagata H."/>
            <person name="Yamada T."/>
            <person name="Ye Y."/>
            <person name="Shaw J.R."/>
            <person name="Andrews J."/>
            <person name="Crease T.J."/>
            <person name="Tang H."/>
            <person name="Lucas S.M."/>
            <person name="Robertson H.M."/>
            <person name="Bork P."/>
            <person name="Koonin E.V."/>
            <person name="Zdobnov E.M."/>
            <person name="Grigoriev I.V."/>
            <person name="Lynch M."/>
            <person name="Boore J.L."/>
        </authorList>
    </citation>
    <scope>NUCLEOTIDE SEQUENCE [LARGE SCALE GENOMIC DNA]</scope>
</reference>
<dbReference type="Proteomes" id="UP000000305">
    <property type="component" value="Unassembled WGS sequence"/>
</dbReference>
<name>E9FUI8_DAPPU</name>
<keyword evidence="1" id="KW-0175">Coiled coil</keyword>
<dbReference type="eggNOG" id="ENOG502S94Q">
    <property type="taxonomic scope" value="Eukaryota"/>
</dbReference>
<gene>
    <name evidence="3" type="ORF">DAPPUDRAFT_95713</name>
</gene>
<dbReference type="InParanoid" id="E9FUI8"/>
<feature type="compositionally biased region" description="Polar residues" evidence="2">
    <location>
        <begin position="241"/>
        <end position="257"/>
    </location>
</feature>
<dbReference type="EMBL" id="GL732525">
    <property type="protein sequence ID" value="EFX88916.1"/>
    <property type="molecule type" value="Genomic_DNA"/>
</dbReference>
<feature type="coiled-coil region" evidence="1">
    <location>
        <begin position="5"/>
        <end position="32"/>
    </location>
</feature>